<keyword evidence="2" id="KW-1185">Reference proteome</keyword>
<evidence type="ECO:0000313" key="2">
    <source>
        <dbReference type="Proteomes" id="UP000663873"/>
    </source>
</evidence>
<comment type="caution">
    <text evidence="1">The sequence shown here is derived from an EMBL/GenBank/DDBJ whole genome shotgun (WGS) entry which is preliminary data.</text>
</comment>
<reference evidence="1" key="1">
    <citation type="submission" date="2021-02" db="EMBL/GenBank/DDBJ databases">
        <authorList>
            <person name="Nowell W R."/>
        </authorList>
    </citation>
    <scope>NUCLEOTIDE SEQUENCE</scope>
</reference>
<accession>A0A822AR87</accession>
<dbReference type="EMBL" id="CAJOBP010113088">
    <property type="protein sequence ID" value="CAF5007235.1"/>
    <property type="molecule type" value="Genomic_DNA"/>
</dbReference>
<organism evidence="1 2">
    <name type="scientific">Rotaria socialis</name>
    <dbReference type="NCBI Taxonomy" id="392032"/>
    <lineage>
        <taxon>Eukaryota</taxon>
        <taxon>Metazoa</taxon>
        <taxon>Spiralia</taxon>
        <taxon>Gnathifera</taxon>
        <taxon>Rotifera</taxon>
        <taxon>Eurotatoria</taxon>
        <taxon>Bdelloidea</taxon>
        <taxon>Philodinida</taxon>
        <taxon>Philodinidae</taxon>
        <taxon>Rotaria</taxon>
    </lineage>
</organism>
<name>A0A822AR87_9BILA</name>
<dbReference type="AlphaFoldDB" id="A0A822AR87"/>
<sequence>DRIVPLPLLVPLQQQVRAPLQHQLQLQRQCKYQLLLLVV</sequence>
<evidence type="ECO:0000313" key="1">
    <source>
        <dbReference type="EMBL" id="CAF5007235.1"/>
    </source>
</evidence>
<feature type="non-terminal residue" evidence="1">
    <location>
        <position position="1"/>
    </location>
</feature>
<dbReference type="Proteomes" id="UP000663873">
    <property type="component" value="Unassembled WGS sequence"/>
</dbReference>
<gene>
    <name evidence="1" type="ORF">UJA718_LOCUS50441</name>
</gene>
<proteinExistence type="predicted"/>
<protein>
    <submittedName>
        <fullName evidence="1">Uncharacterized protein</fullName>
    </submittedName>
</protein>